<feature type="transmembrane region" description="Helical" evidence="6">
    <location>
        <begin position="20"/>
        <end position="38"/>
    </location>
</feature>
<feature type="transmembrane region" description="Helical" evidence="6">
    <location>
        <begin position="128"/>
        <end position="155"/>
    </location>
</feature>
<dbReference type="PANTHER" id="PTHR39087">
    <property type="entry name" value="UPF0104 MEMBRANE PROTEIN MJ1595"/>
    <property type="match status" value="1"/>
</dbReference>
<evidence type="ECO:0000256" key="6">
    <source>
        <dbReference type="SAM" id="Phobius"/>
    </source>
</evidence>
<feature type="transmembrane region" description="Helical" evidence="6">
    <location>
        <begin position="221"/>
        <end position="243"/>
    </location>
</feature>
<keyword evidence="4 6" id="KW-1133">Transmembrane helix</keyword>
<dbReference type="PANTHER" id="PTHR39087:SF2">
    <property type="entry name" value="UPF0104 MEMBRANE PROTEIN MJ1595"/>
    <property type="match status" value="1"/>
</dbReference>
<accession>A0ABN6N2E2</accession>
<comment type="subcellular location">
    <subcellularLocation>
        <location evidence="1">Cell membrane</location>
        <topology evidence="1">Multi-pass membrane protein</topology>
    </subcellularLocation>
</comment>
<dbReference type="Pfam" id="PF03706">
    <property type="entry name" value="LPG_synthase_TM"/>
    <property type="match status" value="1"/>
</dbReference>
<feature type="transmembrane region" description="Helical" evidence="6">
    <location>
        <begin position="296"/>
        <end position="316"/>
    </location>
</feature>
<evidence type="ECO:0000256" key="2">
    <source>
        <dbReference type="ARBA" id="ARBA00022475"/>
    </source>
</evidence>
<dbReference type="EMBL" id="AP025592">
    <property type="protein sequence ID" value="BDG07221.1"/>
    <property type="molecule type" value="Genomic_DNA"/>
</dbReference>
<evidence type="ECO:0008006" key="9">
    <source>
        <dbReference type="Google" id="ProtNLM"/>
    </source>
</evidence>
<evidence type="ECO:0000313" key="8">
    <source>
        <dbReference type="Proteomes" id="UP001162734"/>
    </source>
</evidence>
<evidence type="ECO:0000256" key="3">
    <source>
        <dbReference type="ARBA" id="ARBA00022692"/>
    </source>
</evidence>
<evidence type="ECO:0000256" key="4">
    <source>
        <dbReference type="ARBA" id="ARBA00022989"/>
    </source>
</evidence>
<keyword evidence="8" id="KW-1185">Reference proteome</keyword>
<gene>
    <name evidence="7" type="ORF">AMPC_03340</name>
</gene>
<evidence type="ECO:0000313" key="7">
    <source>
        <dbReference type="EMBL" id="BDG07221.1"/>
    </source>
</evidence>
<keyword evidence="3 6" id="KW-0812">Transmembrane</keyword>
<name>A0ABN6N2E2_9BACT</name>
<dbReference type="Proteomes" id="UP001162734">
    <property type="component" value="Chromosome"/>
</dbReference>
<proteinExistence type="predicted"/>
<dbReference type="InterPro" id="IPR022791">
    <property type="entry name" value="L-PG_synthase/AglD"/>
</dbReference>
<dbReference type="RefSeq" id="WP_248343823.1">
    <property type="nucleotide sequence ID" value="NZ_AP025592.1"/>
</dbReference>
<reference evidence="8" key="1">
    <citation type="journal article" date="2022" name="Int. J. Syst. Evol. Microbiol.">
        <title>Anaeromyxobacter oryzae sp. nov., Anaeromyxobacter diazotrophicus sp. nov. and Anaeromyxobacter paludicola sp. nov., isolated from paddy soils.</title>
        <authorList>
            <person name="Itoh H."/>
            <person name="Xu Z."/>
            <person name="Mise K."/>
            <person name="Masuda Y."/>
            <person name="Ushijima N."/>
            <person name="Hayakawa C."/>
            <person name="Shiratori Y."/>
            <person name="Senoo K."/>
        </authorList>
    </citation>
    <scope>NUCLEOTIDE SEQUENCE [LARGE SCALE GENOMIC DNA]</scope>
    <source>
        <strain evidence="8">Red630</strain>
    </source>
</reference>
<sequence length="328" mass="33383">MSTSPAERQRAEPPRRLAGPAVQLLGLLVLLAFGILALERVDRAALRRALSGAEVWPLVLATAGNFGAIALQAARWRALVQPAAPRVRYRDAWLSLNAGYAVGLALPARTNDVVRIHLLARRSGASMAALAGTAAIDHLVGGVTLLALLVAAPLLAPLPRWASHAALGALGALAAGGLAIWLLRPRGRGAPSHGGLSGFVGRLRHGLLAAETPAALARSAAFALGSWGAELVIALLALRAFHLPTTPETALLCVLATTLSAAASVSPGNAGAFELSAVLALASLGVAHAPALAFALGYHLVHLLPVAVAGGGWLLLSQARRALPGGAR</sequence>
<evidence type="ECO:0000256" key="5">
    <source>
        <dbReference type="ARBA" id="ARBA00023136"/>
    </source>
</evidence>
<feature type="transmembrane region" description="Helical" evidence="6">
    <location>
        <begin position="161"/>
        <end position="183"/>
    </location>
</feature>
<organism evidence="7 8">
    <name type="scientific">Anaeromyxobacter paludicola</name>
    <dbReference type="NCBI Taxonomy" id="2918171"/>
    <lineage>
        <taxon>Bacteria</taxon>
        <taxon>Pseudomonadati</taxon>
        <taxon>Myxococcota</taxon>
        <taxon>Myxococcia</taxon>
        <taxon>Myxococcales</taxon>
        <taxon>Cystobacterineae</taxon>
        <taxon>Anaeromyxobacteraceae</taxon>
        <taxon>Anaeromyxobacter</taxon>
    </lineage>
</organism>
<keyword evidence="5 6" id="KW-0472">Membrane</keyword>
<keyword evidence="2" id="KW-1003">Cell membrane</keyword>
<evidence type="ECO:0000256" key="1">
    <source>
        <dbReference type="ARBA" id="ARBA00004651"/>
    </source>
</evidence>
<protein>
    <recommendedName>
        <fullName evidence="9">Flippase-like domain-containing protein</fullName>
    </recommendedName>
</protein>